<dbReference type="PROSITE" id="PS50968">
    <property type="entry name" value="BIOTINYL_LIPOYL"/>
    <property type="match status" value="1"/>
</dbReference>
<dbReference type="Gene3D" id="3.30.559.10">
    <property type="entry name" value="Chloramphenicol acetyltransferase-like domain"/>
    <property type="match status" value="1"/>
</dbReference>
<dbReference type="PANTHER" id="PTHR43178">
    <property type="entry name" value="DIHYDROLIPOAMIDE ACETYLTRANSFERASE COMPONENT OF PYRUVATE DEHYDROGENASE COMPLEX"/>
    <property type="match status" value="1"/>
</dbReference>
<dbReference type="SUPFAM" id="SSF51230">
    <property type="entry name" value="Single hybrid motif"/>
    <property type="match status" value="1"/>
</dbReference>
<evidence type="ECO:0000313" key="9">
    <source>
        <dbReference type="EMBL" id="CAB4941275.1"/>
    </source>
</evidence>
<reference evidence="9" key="1">
    <citation type="submission" date="2020-05" db="EMBL/GenBank/DDBJ databases">
        <authorList>
            <person name="Chiriac C."/>
            <person name="Salcher M."/>
            <person name="Ghai R."/>
            <person name="Kavagutti S V."/>
        </authorList>
    </citation>
    <scope>NUCLEOTIDE SEQUENCE</scope>
</reference>
<dbReference type="PANTHER" id="PTHR43178:SF5">
    <property type="entry name" value="LIPOAMIDE ACYLTRANSFERASE COMPONENT OF BRANCHED-CHAIN ALPHA-KETO ACID DEHYDROGENASE COMPLEX, MITOCHONDRIAL"/>
    <property type="match status" value="1"/>
</dbReference>
<protein>
    <submittedName>
        <fullName evidence="9">Unannotated protein</fullName>
    </submittedName>
</protein>
<dbReference type="SUPFAM" id="SSF52777">
    <property type="entry name" value="CoA-dependent acyltransferases"/>
    <property type="match status" value="1"/>
</dbReference>
<dbReference type="InterPro" id="IPR003016">
    <property type="entry name" value="2-oxoA_DH_lipoyl-BS"/>
</dbReference>
<dbReference type="InterPro" id="IPR004167">
    <property type="entry name" value="PSBD"/>
</dbReference>
<dbReference type="Gene3D" id="4.10.320.10">
    <property type="entry name" value="E3-binding domain"/>
    <property type="match status" value="1"/>
</dbReference>
<feature type="compositionally biased region" description="Low complexity" evidence="6">
    <location>
        <begin position="85"/>
        <end position="107"/>
    </location>
</feature>
<evidence type="ECO:0000259" key="7">
    <source>
        <dbReference type="PROSITE" id="PS50968"/>
    </source>
</evidence>
<dbReference type="PROSITE" id="PS00189">
    <property type="entry name" value="LIPOYL"/>
    <property type="match status" value="1"/>
</dbReference>
<feature type="domain" description="Peripheral subunit-binding (PSBD)" evidence="8">
    <location>
        <begin position="126"/>
        <end position="163"/>
    </location>
</feature>
<dbReference type="InterPro" id="IPR000089">
    <property type="entry name" value="Biotin_lipoyl"/>
</dbReference>
<dbReference type="GO" id="GO:0031405">
    <property type="term" value="F:lipoic acid binding"/>
    <property type="evidence" value="ECO:0007669"/>
    <property type="project" value="TreeGrafter"/>
</dbReference>
<dbReference type="Gene3D" id="2.40.50.100">
    <property type="match status" value="1"/>
</dbReference>
<dbReference type="Pfam" id="PF00198">
    <property type="entry name" value="2-oxoacid_dh"/>
    <property type="match status" value="1"/>
</dbReference>
<gene>
    <name evidence="9" type="ORF">UFOPK3674_01847</name>
</gene>
<evidence type="ECO:0000256" key="1">
    <source>
        <dbReference type="ARBA" id="ARBA00001938"/>
    </source>
</evidence>
<dbReference type="CDD" id="cd06849">
    <property type="entry name" value="lipoyl_domain"/>
    <property type="match status" value="1"/>
</dbReference>
<evidence type="ECO:0000256" key="3">
    <source>
        <dbReference type="ARBA" id="ARBA00022679"/>
    </source>
</evidence>
<dbReference type="GO" id="GO:0005737">
    <property type="term" value="C:cytoplasm"/>
    <property type="evidence" value="ECO:0007669"/>
    <property type="project" value="TreeGrafter"/>
</dbReference>
<dbReference type="InterPro" id="IPR050743">
    <property type="entry name" value="2-oxoacid_DH_E2_comp"/>
</dbReference>
<dbReference type="Pfam" id="PF00364">
    <property type="entry name" value="Biotin_lipoyl"/>
    <property type="match status" value="1"/>
</dbReference>
<evidence type="ECO:0000259" key="8">
    <source>
        <dbReference type="PROSITE" id="PS51826"/>
    </source>
</evidence>
<comment type="similarity">
    <text evidence="2">Belongs to the 2-oxoacid dehydrogenase family.</text>
</comment>
<keyword evidence="3" id="KW-0808">Transferase</keyword>
<keyword evidence="4" id="KW-0450">Lipoyl</keyword>
<keyword evidence="5" id="KW-0012">Acyltransferase</keyword>
<dbReference type="PROSITE" id="PS51826">
    <property type="entry name" value="PSBD"/>
    <property type="match status" value="1"/>
</dbReference>
<dbReference type="GO" id="GO:0016407">
    <property type="term" value="F:acetyltransferase activity"/>
    <property type="evidence" value="ECO:0007669"/>
    <property type="project" value="TreeGrafter"/>
</dbReference>
<dbReference type="SUPFAM" id="SSF47005">
    <property type="entry name" value="Peripheral subunit-binding domain of 2-oxo acid dehydrogenase complex"/>
    <property type="match status" value="1"/>
</dbReference>
<sequence>MITEVLMPQLGLEVTEGTVVELLVAVGAAVAKDEPLITLSTDKADTDVTAPAAGIVREIRVELGETVPVGAVLALIADTADEPLDGAPAADGGTAAAAPSAEEPVAAPVTTVPAAEAPAAATARVRASPVARRAAREHGIALESIAGTGPRGRIVLDDVRIAAASAPAGAPTAAPATTPAAPGEVEIFSPIRRAIARRMALSQREVPQYQLVREVDATHLLAQKDAAASAVQSGARPGVNDLLIQAIAEALARHPDVAAVFVDGDEPGIRRPSSIDVGLAVATDRGLVVPVVRGAHVRPLRELAADRARLVDDARAGRLKLEDMTGGTTTLSNLGGFGIDRFTAMVNPGESSIVAVGRVVDRLVPRGRGIAVQPSLAVTMSFDHRVVDGAVGAAALAELADLLEGGMPWRV</sequence>
<organism evidence="9">
    <name type="scientific">freshwater metagenome</name>
    <dbReference type="NCBI Taxonomy" id="449393"/>
    <lineage>
        <taxon>unclassified sequences</taxon>
        <taxon>metagenomes</taxon>
        <taxon>ecological metagenomes</taxon>
    </lineage>
</organism>
<dbReference type="Pfam" id="PF02817">
    <property type="entry name" value="E3_binding"/>
    <property type="match status" value="1"/>
</dbReference>
<dbReference type="AlphaFoldDB" id="A0A6J7JD81"/>
<dbReference type="InterPro" id="IPR023213">
    <property type="entry name" value="CAT-like_dom_sf"/>
</dbReference>
<dbReference type="EMBL" id="CAFBMX010000010">
    <property type="protein sequence ID" value="CAB4941275.1"/>
    <property type="molecule type" value="Genomic_DNA"/>
</dbReference>
<comment type="cofactor">
    <cofactor evidence="1">
        <name>(R)-lipoate</name>
        <dbReference type="ChEBI" id="CHEBI:83088"/>
    </cofactor>
</comment>
<accession>A0A6J7JD81</accession>
<evidence type="ECO:0000256" key="5">
    <source>
        <dbReference type="ARBA" id="ARBA00023315"/>
    </source>
</evidence>
<proteinExistence type="inferred from homology"/>
<evidence type="ECO:0000256" key="2">
    <source>
        <dbReference type="ARBA" id="ARBA00007317"/>
    </source>
</evidence>
<evidence type="ECO:0000256" key="6">
    <source>
        <dbReference type="SAM" id="MobiDB-lite"/>
    </source>
</evidence>
<feature type="region of interest" description="Disordered" evidence="6">
    <location>
        <begin position="84"/>
        <end position="107"/>
    </location>
</feature>
<evidence type="ECO:0000256" key="4">
    <source>
        <dbReference type="ARBA" id="ARBA00022823"/>
    </source>
</evidence>
<dbReference type="InterPro" id="IPR011053">
    <property type="entry name" value="Single_hybrid_motif"/>
</dbReference>
<name>A0A6J7JD81_9ZZZZ</name>
<dbReference type="InterPro" id="IPR036625">
    <property type="entry name" value="E3-bd_dom_sf"/>
</dbReference>
<feature type="domain" description="Lipoyl-binding" evidence="7">
    <location>
        <begin position="2"/>
        <end position="77"/>
    </location>
</feature>
<dbReference type="InterPro" id="IPR001078">
    <property type="entry name" value="2-oxoacid_DH_actylTfrase"/>
</dbReference>